<dbReference type="GO" id="GO:0000049">
    <property type="term" value="F:tRNA binding"/>
    <property type="evidence" value="ECO:0007669"/>
    <property type="project" value="UniProtKB-UniRule"/>
</dbReference>
<name>A0A8J4HAH0_9PROT</name>
<organism evidence="10">
    <name type="scientific">Acidicaldus sp</name>
    <dbReference type="NCBI Taxonomy" id="1872105"/>
    <lineage>
        <taxon>Bacteria</taxon>
        <taxon>Pseudomonadati</taxon>
        <taxon>Pseudomonadota</taxon>
        <taxon>Alphaproteobacteria</taxon>
        <taxon>Acetobacterales</taxon>
        <taxon>Acetobacteraceae</taxon>
        <taxon>Acidicaldus</taxon>
    </lineage>
</organism>
<keyword evidence="2 7" id="KW-0819">tRNA processing</keyword>
<evidence type="ECO:0000313" key="10">
    <source>
        <dbReference type="EMBL" id="HGC42812.1"/>
    </source>
</evidence>
<evidence type="ECO:0000256" key="9">
    <source>
        <dbReference type="SAM" id="MobiDB-lite"/>
    </source>
</evidence>
<evidence type="ECO:0000256" key="3">
    <source>
        <dbReference type="ARBA" id="ARBA00022722"/>
    </source>
</evidence>
<dbReference type="AlphaFoldDB" id="A0A8J4HAH0"/>
<dbReference type="EMBL" id="DTQM01000119">
    <property type="protein sequence ID" value="HGC42812.1"/>
    <property type="molecule type" value="Genomic_DNA"/>
</dbReference>
<keyword evidence="6 7" id="KW-0694">RNA-binding</keyword>
<dbReference type="GO" id="GO:0030677">
    <property type="term" value="C:ribonuclease P complex"/>
    <property type="evidence" value="ECO:0007669"/>
    <property type="project" value="TreeGrafter"/>
</dbReference>
<keyword evidence="5 7" id="KW-0378">Hydrolase</keyword>
<accession>A0A8J4HAH0</accession>
<dbReference type="InterPro" id="IPR020539">
    <property type="entry name" value="RNase_P_CS"/>
</dbReference>
<dbReference type="GO" id="GO:0004526">
    <property type="term" value="F:ribonuclease P activity"/>
    <property type="evidence" value="ECO:0007669"/>
    <property type="project" value="UniProtKB-UniRule"/>
</dbReference>
<dbReference type="GO" id="GO:0042781">
    <property type="term" value="F:3'-tRNA processing endoribonuclease activity"/>
    <property type="evidence" value="ECO:0007669"/>
    <property type="project" value="TreeGrafter"/>
</dbReference>
<reference evidence="10" key="1">
    <citation type="journal article" date="2020" name="mSystems">
        <title>Genome- and Community-Level Interaction Insights into Carbon Utilization and Element Cycling Functions of Hydrothermarchaeota in Hydrothermal Sediment.</title>
        <authorList>
            <person name="Zhou Z."/>
            <person name="Liu Y."/>
            <person name="Xu W."/>
            <person name="Pan J."/>
            <person name="Luo Z.H."/>
            <person name="Li M."/>
        </authorList>
    </citation>
    <scope>NUCLEOTIDE SEQUENCE</scope>
    <source>
        <strain evidence="10">SpSt-997</strain>
    </source>
</reference>
<dbReference type="SUPFAM" id="SSF54211">
    <property type="entry name" value="Ribosomal protein S5 domain 2-like"/>
    <property type="match status" value="1"/>
</dbReference>
<comment type="subunit">
    <text evidence="7">Consists of a catalytic RNA component (M1 or rnpB) and a protein subunit.</text>
</comment>
<proteinExistence type="inferred from homology"/>
<dbReference type="InterPro" id="IPR000100">
    <property type="entry name" value="RNase_P"/>
</dbReference>
<feature type="compositionally biased region" description="Low complexity" evidence="9">
    <location>
        <begin position="1"/>
        <end position="27"/>
    </location>
</feature>
<dbReference type="Gene3D" id="3.30.230.10">
    <property type="match status" value="1"/>
</dbReference>
<dbReference type="Pfam" id="PF00825">
    <property type="entry name" value="Ribonuclease_P"/>
    <property type="match status" value="1"/>
</dbReference>
<dbReference type="PANTHER" id="PTHR33992:SF1">
    <property type="entry name" value="RIBONUCLEASE P PROTEIN COMPONENT"/>
    <property type="match status" value="1"/>
</dbReference>
<evidence type="ECO:0000256" key="7">
    <source>
        <dbReference type="HAMAP-Rule" id="MF_00227"/>
    </source>
</evidence>
<dbReference type="InterPro" id="IPR014721">
    <property type="entry name" value="Ribsml_uS5_D2-typ_fold_subgr"/>
</dbReference>
<evidence type="ECO:0000256" key="6">
    <source>
        <dbReference type="ARBA" id="ARBA00022884"/>
    </source>
</evidence>
<evidence type="ECO:0000256" key="5">
    <source>
        <dbReference type="ARBA" id="ARBA00022801"/>
    </source>
</evidence>
<gene>
    <name evidence="7 10" type="primary">rnpA</name>
    <name evidence="10" type="ORF">ENY07_06280</name>
</gene>
<dbReference type="GO" id="GO:0001682">
    <property type="term" value="P:tRNA 5'-leader removal"/>
    <property type="evidence" value="ECO:0007669"/>
    <property type="project" value="UniProtKB-UniRule"/>
</dbReference>
<keyword evidence="4 7" id="KW-0255">Endonuclease</keyword>
<keyword evidence="3 7" id="KW-0540">Nuclease</keyword>
<sequence length="156" mass="16889">MASAPAWQPSAAAECSRPAVPRAASASRPDRLTGVIATAADLARPPRPARLKRRAEFLAVAARGRKVQMPGLVLQALAREQAAPLRLGFTVTRKIGNAVARNRARRRLKEAARLFFAEHPAAGVDLVLIGRRETARREFSALRDDLARALAKARLS</sequence>
<evidence type="ECO:0000256" key="1">
    <source>
        <dbReference type="ARBA" id="ARBA00002663"/>
    </source>
</evidence>
<evidence type="ECO:0000256" key="2">
    <source>
        <dbReference type="ARBA" id="ARBA00022694"/>
    </source>
</evidence>
<evidence type="ECO:0000256" key="8">
    <source>
        <dbReference type="NCBIfam" id="TIGR00188"/>
    </source>
</evidence>
<dbReference type="PANTHER" id="PTHR33992">
    <property type="entry name" value="RIBONUCLEASE P PROTEIN COMPONENT"/>
    <property type="match status" value="1"/>
</dbReference>
<dbReference type="NCBIfam" id="TIGR00188">
    <property type="entry name" value="rnpA"/>
    <property type="match status" value="1"/>
</dbReference>
<dbReference type="HAMAP" id="MF_00227">
    <property type="entry name" value="RNase_P"/>
    <property type="match status" value="1"/>
</dbReference>
<evidence type="ECO:0000256" key="4">
    <source>
        <dbReference type="ARBA" id="ARBA00022759"/>
    </source>
</evidence>
<comment type="similarity">
    <text evidence="7">Belongs to the RnpA family.</text>
</comment>
<comment type="catalytic activity">
    <reaction evidence="7">
        <text>Endonucleolytic cleavage of RNA, removing 5'-extranucleotides from tRNA precursor.</text>
        <dbReference type="EC" id="3.1.26.5"/>
    </reaction>
</comment>
<dbReference type="PROSITE" id="PS00648">
    <property type="entry name" value="RIBONUCLEASE_P"/>
    <property type="match status" value="1"/>
</dbReference>
<dbReference type="InterPro" id="IPR020568">
    <property type="entry name" value="Ribosomal_Su5_D2-typ_SF"/>
</dbReference>
<feature type="region of interest" description="Disordered" evidence="9">
    <location>
        <begin position="1"/>
        <end position="28"/>
    </location>
</feature>
<protein>
    <recommendedName>
        <fullName evidence="7 8">Ribonuclease P protein component</fullName>
        <shortName evidence="7">RNase P protein</shortName>
        <shortName evidence="7">RNaseP protein</shortName>
        <ecNumber evidence="7 8">3.1.26.5</ecNumber>
    </recommendedName>
    <alternativeName>
        <fullName evidence="7">Protein C5</fullName>
    </alternativeName>
</protein>
<dbReference type="EC" id="3.1.26.5" evidence="7 8"/>
<comment type="caution">
    <text evidence="10">The sequence shown here is derived from an EMBL/GenBank/DDBJ whole genome shotgun (WGS) entry which is preliminary data.</text>
</comment>
<comment type="function">
    <text evidence="1 7">RNaseP catalyzes the removal of the 5'-leader sequence from pre-tRNA to produce the mature 5'-terminus. It can also cleave other RNA substrates such as 4.5S RNA. The protein component plays an auxiliary but essential role in vivo by binding to the 5'-leader sequence and broadening the substrate specificity of the ribozyme.</text>
</comment>